<sequence>MTRNIKNRIKSICAILFISLFLSCNNGIEELEKRNHFLSSLANLGNDFLFVFTSFGDSFGGVLGFNAETPKSKVGEYFKKIKETVQGTKDKLNMIVENMKTQGNPNASSVEAAVTKLVSEKLDKIILGASEALKGAEGNEPIGNVATGGAGNKNTAGGTAGTGVESLVKGVRDIVDVVLGEKEGSADAGDDKSPVLGAGTATAQSRGTDGDARKLFANDKAGSDNTDAAKVAKDAYKATASVTGADILKAISKGKDGDSAKLAKKNDTGNAGMNAVSNGKDATIAGSIAL</sequence>
<dbReference type="GO" id="GO:0009279">
    <property type="term" value="C:cell outer membrane"/>
    <property type="evidence" value="ECO:0007669"/>
    <property type="project" value="UniProtKB-SubCell"/>
</dbReference>
<evidence type="ECO:0000256" key="2">
    <source>
        <dbReference type="ARBA" id="ARBA00004459"/>
    </source>
</evidence>
<feature type="region of interest" description="Disordered" evidence="9">
    <location>
        <begin position="257"/>
        <end position="277"/>
    </location>
</feature>
<dbReference type="SUPFAM" id="SSF74748">
    <property type="entry name" value="Variable surface antigen VlsE"/>
    <property type="match status" value="1"/>
</dbReference>
<evidence type="ECO:0000256" key="5">
    <source>
        <dbReference type="ARBA" id="ARBA00023139"/>
    </source>
</evidence>
<dbReference type="Pfam" id="PF00921">
    <property type="entry name" value="Lipoprotein_2"/>
    <property type="match status" value="1"/>
</dbReference>
<dbReference type="AlphaFoldDB" id="W5SWQ9"/>
<keyword evidence="5 8" id="KW-0564">Palmitate</keyword>
<accession>W5SWQ9</accession>
<dbReference type="EMBL" id="CP005762">
    <property type="protein sequence ID" value="AHH11634.1"/>
    <property type="molecule type" value="Genomic_DNA"/>
</dbReference>
<feature type="compositionally biased region" description="Basic and acidic residues" evidence="9">
    <location>
        <begin position="257"/>
        <end position="267"/>
    </location>
</feature>
<keyword evidence="10" id="KW-0614">Plasmid</keyword>
<evidence type="ECO:0000256" key="4">
    <source>
        <dbReference type="ARBA" id="ARBA00023136"/>
    </source>
</evidence>
<gene>
    <name evidence="10" type="ORF">BCO_0114814</name>
</gene>
<evidence type="ECO:0000256" key="6">
    <source>
        <dbReference type="ARBA" id="ARBA00023237"/>
    </source>
</evidence>
<geneLocation type="plasmid" evidence="10">
    <name>unnamed</name>
</geneLocation>
<evidence type="ECO:0000313" key="10">
    <source>
        <dbReference type="EMBL" id="AHH11634.1"/>
    </source>
</evidence>
<comment type="function">
    <text evidence="1 8">The Vlp and Vsp proteins are antigenically distinct proteins, only one vlp or vsp gene is transcriptionally active at any one time. Switching between these genes is a mechanism of host immune response evasion.</text>
</comment>
<dbReference type="HOGENOM" id="CLU_054711_0_0_12"/>
<keyword evidence="6 8" id="KW-0998">Cell outer membrane</keyword>
<evidence type="ECO:0000256" key="7">
    <source>
        <dbReference type="ARBA" id="ARBA00023288"/>
    </source>
</evidence>
<keyword evidence="4 8" id="KW-0472">Membrane</keyword>
<evidence type="ECO:0000256" key="8">
    <source>
        <dbReference type="RuleBase" id="RU363105"/>
    </source>
</evidence>
<keyword evidence="3" id="KW-0732">Signal</keyword>
<evidence type="ECO:0000256" key="9">
    <source>
        <dbReference type="SAM" id="MobiDB-lite"/>
    </source>
</evidence>
<reference evidence="10" key="1">
    <citation type="submission" date="2013-04" db="EMBL/GenBank/DDBJ databases">
        <title>Comparative Genomics of Relapsing Fever Spirochetes.</title>
        <authorList>
            <person name="Schwan T.G."/>
            <person name="Raffel S.J."/>
            <person name="Porcella S.F."/>
            <person name="Martens C.A."/>
            <person name="Bruno D.P."/>
            <person name="Ricklefs S.M."/>
            <person name="Barbian K.B."/>
        </authorList>
    </citation>
    <scope>NUCLEOTIDE SEQUENCE</scope>
    <source>
        <strain evidence="10">Co53</strain>
        <plasmid evidence="10">unnamed</plasmid>
    </source>
</reference>
<proteinExistence type="predicted"/>
<comment type="subcellular location">
    <subcellularLocation>
        <location evidence="2 8">Cell outer membrane</location>
        <topology evidence="2 8">Lipid-anchor</topology>
    </subcellularLocation>
</comment>
<keyword evidence="7 8" id="KW-0449">Lipoprotein</keyword>
<protein>
    <recommendedName>
        <fullName evidence="8">Variable large protein</fullName>
    </recommendedName>
</protein>
<feature type="compositionally biased region" description="Polar residues" evidence="9">
    <location>
        <begin position="268"/>
        <end position="277"/>
    </location>
</feature>
<name>W5SWQ9_9SPIR</name>
<evidence type="ECO:0000256" key="1">
    <source>
        <dbReference type="ARBA" id="ARBA00003932"/>
    </source>
</evidence>
<dbReference type="InterPro" id="IPR000680">
    <property type="entry name" value="Borrelia_lipo"/>
</dbReference>
<feature type="region of interest" description="Disordered" evidence="9">
    <location>
        <begin position="183"/>
        <end position="211"/>
    </location>
</feature>
<organism evidence="10">
    <name type="scientific">Borrelia coriaceae ATCC 43381</name>
    <dbReference type="NCBI Taxonomy" id="1408429"/>
    <lineage>
        <taxon>Bacteria</taxon>
        <taxon>Pseudomonadati</taxon>
        <taxon>Spirochaetota</taxon>
        <taxon>Spirochaetia</taxon>
        <taxon>Spirochaetales</taxon>
        <taxon>Borreliaceae</taxon>
        <taxon>Borrelia</taxon>
    </lineage>
</organism>
<evidence type="ECO:0000256" key="3">
    <source>
        <dbReference type="ARBA" id="ARBA00022729"/>
    </source>
</evidence>
<feature type="compositionally biased region" description="Basic and acidic residues" evidence="9">
    <location>
        <begin position="183"/>
        <end position="193"/>
    </location>
</feature>
<dbReference type="PROSITE" id="PS51257">
    <property type="entry name" value="PROKAR_LIPOPROTEIN"/>
    <property type="match status" value="1"/>
</dbReference>